<accession>A0ABU3B9Q3</accession>
<evidence type="ECO:0000256" key="1">
    <source>
        <dbReference type="ARBA" id="ARBA00022630"/>
    </source>
</evidence>
<keyword evidence="1" id="KW-0285">Flavoprotein</keyword>
<evidence type="ECO:0000313" key="5">
    <source>
        <dbReference type="Proteomes" id="UP001259982"/>
    </source>
</evidence>
<dbReference type="Proteomes" id="UP001259982">
    <property type="component" value="Unassembled WGS sequence"/>
</dbReference>
<evidence type="ECO:0000259" key="3">
    <source>
        <dbReference type="PROSITE" id="PS51387"/>
    </source>
</evidence>
<dbReference type="NCBIfam" id="NF008439">
    <property type="entry name" value="PRK11282.1"/>
    <property type="match status" value="1"/>
</dbReference>
<dbReference type="GO" id="GO:0019154">
    <property type="term" value="F:glycolate dehydrogenase activity"/>
    <property type="evidence" value="ECO:0007669"/>
    <property type="project" value="UniProtKB-EC"/>
</dbReference>
<dbReference type="InterPro" id="IPR016171">
    <property type="entry name" value="Vanillyl_alc_oxidase_C-sub2"/>
</dbReference>
<keyword evidence="5" id="KW-1185">Reference proteome</keyword>
<comment type="caution">
    <text evidence="4">The sequence shown here is derived from an EMBL/GenBank/DDBJ whole genome shotgun (WGS) entry which is preliminary data.</text>
</comment>
<gene>
    <name evidence="4" type="primary">glcE</name>
    <name evidence="4" type="ORF">RM531_11975</name>
</gene>
<dbReference type="EC" id="1.1.99.14" evidence="4"/>
<feature type="domain" description="FAD-binding PCMH-type" evidence="3">
    <location>
        <begin position="1"/>
        <end position="173"/>
    </location>
</feature>
<dbReference type="InterPro" id="IPR036318">
    <property type="entry name" value="FAD-bd_PCMH-like_sf"/>
</dbReference>
<dbReference type="RefSeq" id="WP_311659549.1">
    <property type="nucleotide sequence ID" value="NZ_JAVRHY010000011.1"/>
</dbReference>
<sequence length="356" mass="37887">MTGTEDLISALRERVAAAHERSTPLAIRGGGTKAFLGHPVDGAFLDVSALTGIVDYQPGELVVTARAGTRLAELETVLAEQGQMLSFEPPHFGADATLGGTIATGLSGPRRPWGGAARDLVLGTRVINGRGELLHFGGDVMKNVAGYDVSRLMAGAYGTLGVLVSISLKVLPRPAAEATLVQQLDATTAITRMNELAGKPWPLSGAYWETGELYLRLSGAERAVDAARDAIGGDVDDDPDRWTRIRELQTPLTAGAEPLWRLSVPPAAPLADLPGDQALDWGGAQRWLVSDADPATVRDTAEKAGGHATLFRGDHDARFHPLPDAMRKLHQRVKQSLDPAGILNPGRLYPWLDSAR</sequence>
<keyword evidence="4" id="KW-0560">Oxidoreductase</keyword>
<dbReference type="InterPro" id="IPR016164">
    <property type="entry name" value="FAD-linked_Oxase-like_C"/>
</dbReference>
<dbReference type="Gene3D" id="1.10.45.10">
    <property type="entry name" value="Vanillyl-alcohol Oxidase, Chain A, domain 4"/>
    <property type="match status" value="1"/>
</dbReference>
<dbReference type="PANTHER" id="PTHR11748">
    <property type="entry name" value="D-LACTATE DEHYDROGENASE"/>
    <property type="match status" value="1"/>
</dbReference>
<keyword evidence="2" id="KW-0274">FAD</keyword>
<reference evidence="4 5" key="1">
    <citation type="submission" date="2023-09" db="EMBL/GenBank/DDBJ databases">
        <authorList>
            <person name="Rey-Velasco X."/>
        </authorList>
    </citation>
    <scope>NUCLEOTIDE SEQUENCE [LARGE SCALE GENOMIC DNA]</scope>
    <source>
        <strain evidence="4 5">P385</strain>
    </source>
</reference>
<dbReference type="EMBL" id="JAVRHY010000011">
    <property type="protein sequence ID" value="MDT0619193.1"/>
    <property type="molecule type" value="Genomic_DNA"/>
</dbReference>
<dbReference type="InterPro" id="IPR016166">
    <property type="entry name" value="FAD-bd_PCMH"/>
</dbReference>
<protein>
    <submittedName>
        <fullName evidence="4">Glycolate oxidase subunit GlcE</fullName>
        <ecNumber evidence="4">1.1.99.14</ecNumber>
    </submittedName>
</protein>
<name>A0ABU3B9Q3_9GAMM</name>
<dbReference type="SUPFAM" id="SSF56176">
    <property type="entry name" value="FAD-binding/transporter-associated domain-like"/>
    <property type="match status" value="1"/>
</dbReference>
<dbReference type="InterPro" id="IPR006094">
    <property type="entry name" value="Oxid_FAD_bind_N"/>
</dbReference>
<dbReference type="PROSITE" id="PS51387">
    <property type="entry name" value="FAD_PCMH"/>
    <property type="match status" value="1"/>
</dbReference>
<dbReference type="InterPro" id="IPR016169">
    <property type="entry name" value="FAD-bd_PCMH_sub2"/>
</dbReference>
<evidence type="ECO:0000313" key="4">
    <source>
        <dbReference type="EMBL" id="MDT0619193.1"/>
    </source>
</evidence>
<proteinExistence type="predicted"/>
<dbReference type="Gene3D" id="3.30.465.10">
    <property type="match status" value="1"/>
</dbReference>
<organism evidence="4 5">
    <name type="scientific">Spectribacter acetivorans</name>
    <dbReference type="NCBI Taxonomy" id="3075603"/>
    <lineage>
        <taxon>Bacteria</taxon>
        <taxon>Pseudomonadati</taxon>
        <taxon>Pseudomonadota</taxon>
        <taxon>Gammaproteobacteria</taxon>
        <taxon>Salinisphaerales</taxon>
        <taxon>Salinisphaeraceae</taxon>
        <taxon>Spectribacter</taxon>
    </lineage>
</organism>
<dbReference type="PANTHER" id="PTHR11748:SF103">
    <property type="entry name" value="GLYCOLATE OXIDASE SUBUNIT GLCE"/>
    <property type="match status" value="1"/>
</dbReference>
<dbReference type="SUPFAM" id="SSF55103">
    <property type="entry name" value="FAD-linked oxidases, C-terminal domain"/>
    <property type="match status" value="1"/>
</dbReference>
<evidence type="ECO:0000256" key="2">
    <source>
        <dbReference type="ARBA" id="ARBA00022827"/>
    </source>
</evidence>
<dbReference type="Pfam" id="PF01565">
    <property type="entry name" value="FAD_binding_4"/>
    <property type="match status" value="1"/>
</dbReference>